<comment type="caution">
    <text evidence="4">The sequence shown here is derived from an EMBL/GenBank/DDBJ whole genome shotgun (WGS) entry which is preliminary data.</text>
</comment>
<keyword evidence="5" id="KW-1185">Reference proteome</keyword>
<dbReference type="InterPro" id="IPR001633">
    <property type="entry name" value="EAL_dom"/>
</dbReference>
<evidence type="ECO:0000259" key="2">
    <source>
        <dbReference type="PROSITE" id="PS50883"/>
    </source>
</evidence>
<dbReference type="NCBIfam" id="TIGR00254">
    <property type="entry name" value="GGDEF"/>
    <property type="match status" value="1"/>
</dbReference>
<evidence type="ECO:0000313" key="5">
    <source>
        <dbReference type="Proteomes" id="UP000600449"/>
    </source>
</evidence>
<dbReference type="Gene3D" id="3.30.70.270">
    <property type="match status" value="1"/>
</dbReference>
<gene>
    <name evidence="4" type="ORF">GCM10011322_40250</name>
</gene>
<dbReference type="Proteomes" id="UP000600449">
    <property type="component" value="Unassembled WGS sequence"/>
</dbReference>
<evidence type="ECO:0008006" key="6">
    <source>
        <dbReference type="Google" id="ProtNLM"/>
    </source>
</evidence>
<dbReference type="PANTHER" id="PTHR33121">
    <property type="entry name" value="CYCLIC DI-GMP PHOSPHODIESTERASE PDEF"/>
    <property type="match status" value="1"/>
</dbReference>
<dbReference type="GO" id="GO:0071111">
    <property type="term" value="F:cyclic-guanylate-specific phosphodiesterase activity"/>
    <property type="evidence" value="ECO:0007669"/>
    <property type="project" value="InterPro"/>
</dbReference>
<keyword evidence="1" id="KW-1133">Transmembrane helix</keyword>
<keyword evidence="1" id="KW-0472">Membrane</keyword>
<reference evidence="4 5" key="1">
    <citation type="journal article" date="2014" name="Int. J. Syst. Evol. Microbiol.">
        <title>Complete genome sequence of Corynebacterium casei LMG S-19264T (=DSM 44701T), isolated from a smear-ripened cheese.</title>
        <authorList>
            <consortium name="US DOE Joint Genome Institute (JGI-PGF)"/>
            <person name="Walter F."/>
            <person name="Albersmeier A."/>
            <person name="Kalinowski J."/>
            <person name="Ruckert C."/>
        </authorList>
    </citation>
    <scope>NUCLEOTIDE SEQUENCE [LARGE SCALE GENOMIC DNA]</scope>
    <source>
        <strain evidence="4 5">CGMCC 1.9161</strain>
    </source>
</reference>
<dbReference type="Pfam" id="PF00563">
    <property type="entry name" value="EAL"/>
    <property type="match status" value="1"/>
</dbReference>
<dbReference type="SUPFAM" id="SSF141868">
    <property type="entry name" value="EAL domain-like"/>
    <property type="match status" value="1"/>
</dbReference>
<keyword evidence="1" id="KW-0812">Transmembrane</keyword>
<dbReference type="PROSITE" id="PS50887">
    <property type="entry name" value="GGDEF"/>
    <property type="match status" value="1"/>
</dbReference>
<dbReference type="SUPFAM" id="SSF55073">
    <property type="entry name" value="Nucleotide cyclase"/>
    <property type="match status" value="1"/>
</dbReference>
<evidence type="ECO:0000313" key="4">
    <source>
        <dbReference type="EMBL" id="GGK49189.1"/>
    </source>
</evidence>
<dbReference type="RefSeq" id="WP_188915064.1">
    <property type="nucleotide sequence ID" value="NZ_BMMF01000014.1"/>
</dbReference>
<dbReference type="PANTHER" id="PTHR33121:SF79">
    <property type="entry name" value="CYCLIC DI-GMP PHOSPHODIESTERASE PDED-RELATED"/>
    <property type="match status" value="1"/>
</dbReference>
<dbReference type="SMART" id="SM00052">
    <property type="entry name" value="EAL"/>
    <property type="match status" value="1"/>
</dbReference>
<feature type="domain" description="GGDEF" evidence="3">
    <location>
        <begin position="123"/>
        <end position="252"/>
    </location>
</feature>
<dbReference type="AlphaFoldDB" id="A0A917QGE2"/>
<feature type="domain" description="EAL" evidence="2">
    <location>
        <begin position="261"/>
        <end position="511"/>
    </location>
</feature>
<evidence type="ECO:0000256" key="1">
    <source>
        <dbReference type="SAM" id="Phobius"/>
    </source>
</evidence>
<dbReference type="PROSITE" id="PS50883">
    <property type="entry name" value="EAL"/>
    <property type="match status" value="1"/>
</dbReference>
<accession>A0A917QGE2</accession>
<name>A0A917QGE2_9HYPH</name>
<dbReference type="Gene3D" id="3.20.20.450">
    <property type="entry name" value="EAL domain"/>
    <property type="match status" value="1"/>
</dbReference>
<dbReference type="InterPro" id="IPR050706">
    <property type="entry name" value="Cyclic-di-GMP_PDE-like"/>
</dbReference>
<dbReference type="InterPro" id="IPR035919">
    <property type="entry name" value="EAL_sf"/>
</dbReference>
<proteinExistence type="predicted"/>
<dbReference type="SMART" id="SM00267">
    <property type="entry name" value="GGDEF"/>
    <property type="match status" value="1"/>
</dbReference>
<dbReference type="Pfam" id="PF00990">
    <property type="entry name" value="GGDEF"/>
    <property type="match status" value="1"/>
</dbReference>
<protein>
    <recommendedName>
        <fullName evidence="6">Diguanylate cyclase (GGDEF) domain-containing protein</fullName>
    </recommendedName>
</protein>
<evidence type="ECO:0000259" key="3">
    <source>
        <dbReference type="PROSITE" id="PS50887"/>
    </source>
</evidence>
<dbReference type="InterPro" id="IPR000160">
    <property type="entry name" value="GGDEF_dom"/>
</dbReference>
<sequence>MRATWASLTSSTRDALVLGATALLVWSIAIHLEVHALLEVMFHHETHAWLHAIALALVLVGIAGCVFALRRAREARRELRRRVDAEREASWLTGHDTLTGLANRQGLEDFVAHVEAADSDAPTPLVVFAVDIDGFKRTNDLFGHAAGDRLLRDVAERLQRLPGMRLVARLGGDEFLLVAEPGCDAESVAEEIRALAHAPVVVNGIASEVGACVGYARVPEDAESLRAAVQGADIALHAAKSEGRDSAMRFDESLAEGLRLRAELERDLDRAIREGLVRPHYQPIVDLACGRIQGFEALARWTRPGLGPVSPGTFIPLAEETGLMPALFESLLKRACRDAIAWPKDVVLSFNLSPVQLVEPTLGLRVLAILGETGLSPQRLEIEVTESALVRDVSTASRILEDLHRAGVRIAIDDFGTGYSSLAHLSHLAFDRIKIDKSFVDTFLADPKQRKIVDAVVALARALGVPTTAEGIETTDQLAELKALGCRSGQGFLFGRAMTAREARALLAGEGRSDTIAA</sequence>
<dbReference type="InterPro" id="IPR029787">
    <property type="entry name" value="Nucleotide_cyclase"/>
</dbReference>
<feature type="transmembrane region" description="Helical" evidence="1">
    <location>
        <begin position="48"/>
        <end position="69"/>
    </location>
</feature>
<dbReference type="CDD" id="cd01949">
    <property type="entry name" value="GGDEF"/>
    <property type="match status" value="1"/>
</dbReference>
<organism evidence="4 5">
    <name type="scientific">Salinarimonas ramus</name>
    <dbReference type="NCBI Taxonomy" id="690164"/>
    <lineage>
        <taxon>Bacteria</taxon>
        <taxon>Pseudomonadati</taxon>
        <taxon>Pseudomonadota</taxon>
        <taxon>Alphaproteobacteria</taxon>
        <taxon>Hyphomicrobiales</taxon>
        <taxon>Salinarimonadaceae</taxon>
        <taxon>Salinarimonas</taxon>
    </lineage>
</organism>
<dbReference type="InterPro" id="IPR043128">
    <property type="entry name" value="Rev_trsase/Diguanyl_cyclase"/>
</dbReference>
<dbReference type="CDD" id="cd01948">
    <property type="entry name" value="EAL"/>
    <property type="match status" value="1"/>
</dbReference>
<dbReference type="EMBL" id="BMMF01000014">
    <property type="protein sequence ID" value="GGK49189.1"/>
    <property type="molecule type" value="Genomic_DNA"/>
</dbReference>